<evidence type="ECO:0000313" key="2">
    <source>
        <dbReference type="Proteomes" id="UP001349343"/>
    </source>
</evidence>
<protein>
    <submittedName>
        <fullName evidence="1">Phosphoesterase</fullName>
    </submittedName>
</protein>
<accession>A0ABZ0Z4L0</accession>
<proteinExistence type="predicted"/>
<dbReference type="SUPFAM" id="SSF56300">
    <property type="entry name" value="Metallo-dependent phosphatases"/>
    <property type="match status" value="1"/>
</dbReference>
<dbReference type="Gene3D" id="3.60.21.10">
    <property type="match status" value="1"/>
</dbReference>
<name>A0ABZ0Z4L0_9CAUD</name>
<sequence length="244" mass="28504">MIQERKTIVAGPHILRIDVSELENVYFTSDIHINHDSIIKYCNRPFKDVNEMNTVLIDNINKTIGDNTNAILINCGDFIFRNVGEYEKFIDSINAKKIYNIIGNHDIKNIIQRRHMIPYDETAKTFWSSELIVEIREGQKIHNIFTVSHYPHCDGQFMGSFNIHGHLHTPKNIDDYTGTDLNIARKLREERICYDVGVDGNDYKPVKLTDILTGNLIMYQISQDHINFNKWKEIIYKEKIFKTS</sequence>
<organism evidence="1 2">
    <name type="scientific">phage Lak_Megaphage_RVC_JS4_GC31</name>
    <dbReference type="NCBI Taxonomy" id="3109228"/>
    <lineage>
        <taxon>Viruses</taxon>
        <taxon>Duplodnaviria</taxon>
        <taxon>Heunggongvirae</taxon>
        <taxon>Uroviricota</taxon>
        <taxon>Caudoviricetes</taxon>
        <taxon>Caudoviricetes code 15 clade</taxon>
    </lineage>
</organism>
<evidence type="ECO:0000313" key="1">
    <source>
        <dbReference type="EMBL" id="WQJ53095.1"/>
    </source>
</evidence>
<dbReference type="InterPro" id="IPR029052">
    <property type="entry name" value="Metallo-depent_PP-like"/>
</dbReference>
<dbReference type="EMBL" id="OR769222">
    <property type="protein sequence ID" value="WQJ53095.1"/>
    <property type="molecule type" value="Genomic_DNA"/>
</dbReference>
<reference evidence="1 2" key="1">
    <citation type="submission" date="2023-11" db="EMBL/GenBank/DDBJ databases">
        <authorList>
            <person name="Cook R."/>
            <person name="Crisci M."/>
            <person name="Pye H."/>
            <person name="Adriaenssens E."/>
            <person name="Santini J."/>
        </authorList>
    </citation>
    <scope>NUCLEOTIDE SEQUENCE [LARGE SCALE GENOMIC DNA]</scope>
    <source>
        <strain evidence="1">Lak_Megaphage_RVC_JS4_GC31</strain>
    </source>
</reference>
<keyword evidence="2" id="KW-1185">Reference proteome</keyword>
<dbReference type="Proteomes" id="UP001349343">
    <property type="component" value="Segment"/>
</dbReference>